<dbReference type="Gene3D" id="1.20.1090.10">
    <property type="entry name" value="Dehydroquinate synthase-like - alpha domain"/>
    <property type="match status" value="1"/>
</dbReference>
<dbReference type="PANTHER" id="PTHR11496">
    <property type="entry name" value="ALCOHOL DEHYDROGENASE"/>
    <property type="match status" value="1"/>
</dbReference>
<evidence type="ECO:0000313" key="6">
    <source>
        <dbReference type="EMBL" id="HIU25407.1"/>
    </source>
</evidence>
<dbReference type="GO" id="GO:0046872">
    <property type="term" value="F:metal ion binding"/>
    <property type="evidence" value="ECO:0007669"/>
    <property type="project" value="InterPro"/>
</dbReference>
<dbReference type="GO" id="GO:0004022">
    <property type="term" value="F:alcohol dehydrogenase (NAD+) activity"/>
    <property type="evidence" value="ECO:0007669"/>
    <property type="project" value="TreeGrafter"/>
</dbReference>
<dbReference type="SUPFAM" id="SSF56796">
    <property type="entry name" value="Dehydroquinate synthase-like"/>
    <property type="match status" value="1"/>
</dbReference>
<dbReference type="Pfam" id="PF00465">
    <property type="entry name" value="Fe-ADH"/>
    <property type="match status" value="1"/>
</dbReference>
<keyword evidence="3" id="KW-0520">NAD</keyword>
<dbReference type="AlphaFoldDB" id="A0A9D1I0C1"/>
<evidence type="ECO:0000256" key="3">
    <source>
        <dbReference type="ARBA" id="ARBA00023027"/>
    </source>
</evidence>
<proteinExistence type="inferred from homology"/>
<dbReference type="InterPro" id="IPR001670">
    <property type="entry name" value="ADH_Fe/GldA"/>
</dbReference>
<evidence type="ECO:0000256" key="1">
    <source>
        <dbReference type="ARBA" id="ARBA00007358"/>
    </source>
</evidence>
<evidence type="ECO:0000259" key="5">
    <source>
        <dbReference type="Pfam" id="PF25137"/>
    </source>
</evidence>
<dbReference type="InterPro" id="IPR056798">
    <property type="entry name" value="ADH_Fe_C"/>
</dbReference>
<gene>
    <name evidence="6" type="ORF">IAC50_02765</name>
</gene>
<dbReference type="Gene3D" id="3.40.50.1970">
    <property type="match status" value="1"/>
</dbReference>
<dbReference type="FunFam" id="3.40.50.1970:FF:000003">
    <property type="entry name" value="Alcohol dehydrogenase, iron-containing"/>
    <property type="match status" value="1"/>
</dbReference>
<dbReference type="Proteomes" id="UP000824090">
    <property type="component" value="Unassembled WGS sequence"/>
</dbReference>
<keyword evidence="2" id="KW-0560">Oxidoreductase</keyword>
<protein>
    <submittedName>
        <fullName evidence="6">Iron-containing alcohol dehydrogenase</fullName>
    </submittedName>
</protein>
<name>A0A9D1I0C1_9FIRM</name>
<comment type="similarity">
    <text evidence="1">Belongs to the iron-containing alcohol dehydrogenase family.</text>
</comment>
<feature type="domain" description="Alcohol dehydrogenase iron-type/glycerol dehydrogenase GldA" evidence="4">
    <location>
        <begin position="13"/>
        <end position="180"/>
    </location>
</feature>
<dbReference type="Pfam" id="PF25137">
    <property type="entry name" value="ADH_Fe_C"/>
    <property type="match status" value="1"/>
</dbReference>
<dbReference type="InterPro" id="IPR018211">
    <property type="entry name" value="ADH_Fe_CS"/>
</dbReference>
<sequence length="389" mass="42173">MIINYDFGFLHNTEVIFGENKIECLPEKVGEYGKRAIVISDKGISKTGIVQRITEALERNNIETKVYDNVVANPRDTSCQEAADMAGEFGAEVIVGVGGGSAMDTAKAVNVLMTHGGTCSHWAEVRKFDKPLLPLICVPTTSGTGSEVTFEAVITATDLGRKVSMSDGNKLAPKAAVMDPALTLTVPPLVTASTGMDALTHAIEAYTCKFAQPISDALAIYAIKRIAGSIETATNEGDSLWARRDMMLGSLMAGIAFTNSYLGAVHSFSERLGGFYDIPHGIANAIFLPFVTEFNISADYEKHAAVAAAMGIDTYGMDDREASEALVKKLFEMNEALGIPKFSELEMVNPKDFPEIAHLCETHPCGFKANPRDITYEDYMDIFNKAYKY</sequence>
<organism evidence="6 7">
    <name type="scientific">Candidatus Allocopromorpha excrementigallinarum</name>
    <dbReference type="NCBI Taxonomy" id="2840742"/>
    <lineage>
        <taxon>Bacteria</taxon>
        <taxon>Bacillati</taxon>
        <taxon>Bacillota</taxon>
        <taxon>Clostridia</taxon>
        <taxon>Eubacteriales</taxon>
        <taxon>Eubacteriaceae</taxon>
        <taxon>Eubacteriaceae incertae sedis</taxon>
        <taxon>Candidatus Allocopromorpha</taxon>
    </lineage>
</organism>
<dbReference type="PROSITE" id="PS00913">
    <property type="entry name" value="ADH_IRON_1"/>
    <property type="match status" value="1"/>
</dbReference>
<dbReference type="InterPro" id="IPR039697">
    <property type="entry name" value="Alcohol_dehydrogenase_Fe"/>
</dbReference>
<reference evidence="6" key="1">
    <citation type="submission" date="2020-10" db="EMBL/GenBank/DDBJ databases">
        <authorList>
            <person name="Gilroy R."/>
        </authorList>
    </citation>
    <scope>NUCLEOTIDE SEQUENCE</scope>
    <source>
        <strain evidence="6">ChiHcec3-6078</strain>
    </source>
</reference>
<accession>A0A9D1I0C1</accession>
<dbReference type="CDD" id="cd08551">
    <property type="entry name" value="Fe-ADH"/>
    <property type="match status" value="1"/>
</dbReference>
<evidence type="ECO:0000259" key="4">
    <source>
        <dbReference type="Pfam" id="PF00465"/>
    </source>
</evidence>
<evidence type="ECO:0000313" key="7">
    <source>
        <dbReference type="Proteomes" id="UP000824090"/>
    </source>
</evidence>
<dbReference type="PANTHER" id="PTHR11496:SF102">
    <property type="entry name" value="ALCOHOL DEHYDROGENASE 4"/>
    <property type="match status" value="1"/>
</dbReference>
<feature type="domain" description="Fe-containing alcohol dehydrogenase-like C-terminal" evidence="5">
    <location>
        <begin position="191"/>
        <end position="387"/>
    </location>
</feature>
<evidence type="ECO:0000256" key="2">
    <source>
        <dbReference type="ARBA" id="ARBA00023002"/>
    </source>
</evidence>
<dbReference type="EMBL" id="DVMP01000056">
    <property type="protein sequence ID" value="HIU25407.1"/>
    <property type="molecule type" value="Genomic_DNA"/>
</dbReference>
<dbReference type="FunFam" id="1.20.1090.10:FF:000001">
    <property type="entry name" value="Aldehyde-alcohol dehydrogenase"/>
    <property type="match status" value="1"/>
</dbReference>
<reference evidence="6" key="2">
    <citation type="journal article" date="2021" name="PeerJ">
        <title>Extensive microbial diversity within the chicken gut microbiome revealed by metagenomics and culture.</title>
        <authorList>
            <person name="Gilroy R."/>
            <person name="Ravi A."/>
            <person name="Getino M."/>
            <person name="Pursley I."/>
            <person name="Horton D.L."/>
            <person name="Alikhan N.F."/>
            <person name="Baker D."/>
            <person name="Gharbi K."/>
            <person name="Hall N."/>
            <person name="Watson M."/>
            <person name="Adriaenssens E.M."/>
            <person name="Foster-Nyarko E."/>
            <person name="Jarju S."/>
            <person name="Secka A."/>
            <person name="Antonio M."/>
            <person name="Oren A."/>
            <person name="Chaudhuri R.R."/>
            <person name="La Ragione R."/>
            <person name="Hildebrand F."/>
            <person name="Pallen M.J."/>
        </authorList>
    </citation>
    <scope>NUCLEOTIDE SEQUENCE</scope>
    <source>
        <strain evidence="6">ChiHcec3-6078</strain>
    </source>
</reference>
<comment type="caution">
    <text evidence="6">The sequence shown here is derived from an EMBL/GenBank/DDBJ whole genome shotgun (WGS) entry which is preliminary data.</text>
</comment>